<reference evidence="2" key="1">
    <citation type="journal article" date="2014" name="Int. J. Syst. Evol. Microbiol.">
        <title>Complete genome sequence of Corynebacterium casei LMG S-19264T (=DSM 44701T), isolated from a smear-ripened cheese.</title>
        <authorList>
            <consortium name="US DOE Joint Genome Institute (JGI-PGF)"/>
            <person name="Walter F."/>
            <person name="Albersmeier A."/>
            <person name="Kalinowski J."/>
            <person name="Ruckert C."/>
        </authorList>
    </citation>
    <scope>NUCLEOTIDE SEQUENCE</scope>
    <source>
        <strain evidence="2">CGMCC 4.3508</strain>
    </source>
</reference>
<evidence type="ECO:0000259" key="1">
    <source>
        <dbReference type="Pfam" id="PF19583"/>
    </source>
</evidence>
<dbReference type="AlphaFoldDB" id="A0A917RW19"/>
<evidence type="ECO:0000313" key="3">
    <source>
        <dbReference type="Proteomes" id="UP000638263"/>
    </source>
</evidence>
<dbReference type="RefSeq" id="WP_324609287.1">
    <property type="nucleotide sequence ID" value="NZ_BMMH01000025.1"/>
</dbReference>
<sequence length="268" mass="29595">MRDFSTGSVSRYPGDLTWTADSPDSWEPLNCYVLVTERDAVFLDTGVRSARRQVEQALGQLAPRLRVSVFPSRNEPDCIGNLGTVLAHAENTALLFGGGGILEWISDPNVDEMQDSSFLGRREIVPALNGMETTFGEDLHFHWIDAPVKQMFLTQWAYEESSATLFSSDFFGWVHTDDENAGVVCSDIALLPTATEIAREIPQHFNWIPGAHCDEVLAAYDAVVAAHRVDRIAPVHGCVISGADVVAEMFRRTRDALTALVARTEENL</sequence>
<evidence type="ECO:0000313" key="2">
    <source>
        <dbReference type="EMBL" id="GGL40109.1"/>
    </source>
</evidence>
<dbReference type="Gene3D" id="3.60.15.10">
    <property type="entry name" value="Ribonuclease Z/Hydroxyacylglutathione hydrolase-like"/>
    <property type="match status" value="1"/>
</dbReference>
<dbReference type="Pfam" id="PF19583">
    <property type="entry name" value="ODP"/>
    <property type="match status" value="1"/>
</dbReference>
<accession>A0A917RW19</accession>
<dbReference type="EMBL" id="BMMH01000025">
    <property type="protein sequence ID" value="GGL40109.1"/>
    <property type="molecule type" value="Genomic_DNA"/>
</dbReference>
<dbReference type="InterPro" id="IPR045761">
    <property type="entry name" value="ODP_dom"/>
</dbReference>
<reference evidence="2" key="2">
    <citation type="submission" date="2020-09" db="EMBL/GenBank/DDBJ databases">
        <authorList>
            <person name="Sun Q."/>
            <person name="Zhou Y."/>
        </authorList>
    </citation>
    <scope>NUCLEOTIDE SEQUENCE</scope>
    <source>
        <strain evidence="2">CGMCC 4.3508</strain>
    </source>
</reference>
<dbReference type="SUPFAM" id="SSF56281">
    <property type="entry name" value="Metallo-hydrolase/oxidoreductase"/>
    <property type="match status" value="1"/>
</dbReference>
<protein>
    <recommendedName>
        <fullName evidence="1">ODP domain-containing protein</fullName>
    </recommendedName>
</protein>
<dbReference type="InterPro" id="IPR036866">
    <property type="entry name" value="RibonucZ/Hydroxyglut_hydro"/>
</dbReference>
<organism evidence="2 3">
    <name type="scientific">Nocardia jinanensis</name>
    <dbReference type="NCBI Taxonomy" id="382504"/>
    <lineage>
        <taxon>Bacteria</taxon>
        <taxon>Bacillati</taxon>
        <taxon>Actinomycetota</taxon>
        <taxon>Actinomycetes</taxon>
        <taxon>Mycobacteriales</taxon>
        <taxon>Nocardiaceae</taxon>
        <taxon>Nocardia</taxon>
    </lineage>
</organism>
<gene>
    <name evidence="2" type="ORF">GCM10011588_63580</name>
</gene>
<dbReference type="Proteomes" id="UP000638263">
    <property type="component" value="Unassembled WGS sequence"/>
</dbReference>
<name>A0A917RW19_9NOCA</name>
<comment type="caution">
    <text evidence="2">The sequence shown here is derived from an EMBL/GenBank/DDBJ whole genome shotgun (WGS) entry which is preliminary data.</text>
</comment>
<feature type="domain" description="ODP" evidence="1">
    <location>
        <begin position="30"/>
        <end position="237"/>
    </location>
</feature>
<keyword evidence="3" id="KW-1185">Reference proteome</keyword>
<proteinExistence type="predicted"/>